<protein>
    <submittedName>
        <fullName evidence="2">Uncharacterized protein</fullName>
    </submittedName>
</protein>
<dbReference type="AlphaFoldDB" id="A0A974CAV9"/>
<accession>A0A974CAV9</accession>
<gene>
    <name evidence="2" type="ORF">XELAEV_18036651mg</name>
</gene>
<dbReference type="EMBL" id="CM004479">
    <property type="protein sequence ID" value="OCT69727.1"/>
    <property type="molecule type" value="Genomic_DNA"/>
</dbReference>
<evidence type="ECO:0000313" key="3">
    <source>
        <dbReference type="Proteomes" id="UP000694892"/>
    </source>
</evidence>
<keyword evidence="1" id="KW-0732">Signal</keyword>
<dbReference type="Proteomes" id="UP000694892">
    <property type="component" value="Chromosome 7S"/>
</dbReference>
<proteinExistence type="predicted"/>
<feature type="signal peptide" evidence="1">
    <location>
        <begin position="1"/>
        <end position="21"/>
    </location>
</feature>
<organism evidence="2 3">
    <name type="scientific">Xenopus laevis</name>
    <name type="common">African clawed frog</name>
    <dbReference type="NCBI Taxonomy" id="8355"/>
    <lineage>
        <taxon>Eukaryota</taxon>
        <taxon>Metazoa</taxon>
        <taxon>Chordata</taxon>
        <taxon>Craniata</taxon>
        <taxon>Vertebrata</taxon>
        <taxon>Euteleostomi</taxon>
        <taxon>Amphibia</taxon>
        <taxon>Batrachia</taxon>
        <taxon>Anura</taxon>
        <taxon>Pipoidea</taxon>
        <taxon>Pipidae</taxon>
        <taxon>Xenopodinae</taxon>
        <taxon>Xenopus</taxon>
        <taxon>Xenopus</taxon>
    </lineage>
</organism>
<sequence>MGLKHWVVPFVSLAQGGGVCCMCLTECNVPALSHPILVCANVQPKASFYLPFPKIIQIKCNWIRGWRVVEGTVLKLIPYIINQYWGERFSMWRLLCLINDPHNPNLVKPMLQRRVGSLCRYIVYTMPIKAPSSLF</sequence>
<reference evidence="3" key="1">
    <citation type="journal article" date="2016" name="Nature">
        <title>Genome evolution in the allotetraploid frog Xenopus laevis.</title>
        <authorList>
            <person name="Session A.M."/>
            <person name="Uno Y."/>
            <person name="Kwon T."/>
            <person name="Chapman J.A."/>
            <person name="Toyoda A."/>
            <person name="Takahashi S."/>
            <person name="Fukui A."/>
            <person name="Hikosaka A."/>
            <person name="Suzuki A."/>
            <person name="Kondo M."/>
            <person name="van Heeringen S.J."/>
            <person name="Quigley I."/>
            <person name="Heinz S."/>
            <person name="Ogino H."/>
            <person name="Ochi H."/>
            <person name="Hellsten U."/>
            <person name="Lyons J.B."/>
            <person name="Simakov O."/>
            <person name="Putnam N."/>
            <person name="Stites J."/>
            <person name="Kuroki Y."/>
            <person name="Tanaka T."/>
            <person name="Michiue T."/>
            <person name="Watanabe M."/>
            <person name="Bogdanovic O."/>
            <person name="Lister R."/>
            <person name="Georgiou G."/>
            <person name="Paranjpe S.S."/>
            <person name="van Kruijsbergen I."/>
            <person name="Shu S."/>
            <person name="Carlson J."/>
            <person name="Kinoshita T."/>
            <person name="Ohta Y."/>
            <person name="Mawaribuchi S."/>
            <person name="Jenkins J."/>
            <person name="Grimwood J."/>
            <person name="Schmutz J."/>
            <person name="Mitros T."/>
            <person name="Mozaffari S.V."/>
            <person name="Suzuki Y."/>
            <person name="Haramoto Y."/>
            <person name="Yamamoto T.S."/>
            <person name="Takagi C."/>
            <person name="Heald R."/>
            <person name="Miller K."/>
            <person name="Haudenschild C."/>
            <person name="Kitzman J."/>
            <person name="Nakayama T."/>
            <person name="Izutsu Y."/>
            <person name="Robert J."/>
            <person name="Fortriede J."/>
            <person name="Burns K."/>
            <person name="Lotay V."/>
            <person name="Karimi K."/>
            <person name="Yasuoka Y."/>
            <person name="Dichmann D.S."/>
            <person name="Flajnik M.F."/>
            <person name="Houston D.W."/>
            <person name="Shendure J."/>
            <person name="DuPasquier L."/>
            <person name="Vize P.D."/>
            <person name="Zorn A.M."/>
            <person name="Ito M."/>
            <person name="Marcotte E.M."/>
            <person name="Wallingford J.B."/>
            <person name="Ito Y."/>
            <person name="Asashima M."/>
            <person name="Ueno N."/>
            <person name="Matsuda Y."/>
            <person name="Veenstra G.J."/>
            <person name="Fujiyama A."/>
            <person name="Harland R.M."/>
            <person name="Taira M."/>
            <person name="Rokhsar D.S."/>
        </authorList>
    </citation>
    <scope>NUCLEOTIDE SEQUENCE [LARGE SCALE GENOMIC DNA]</scope>
    <source>
        <strain evidence="3">J</strain>
    </source>
</reference>
<feature type="chain" id="PRO_5037560417" evidence="1">
    <location>
        <begin position="22"/>
        <end position="135"/>
    </location>
</feature>
<evidence type="ECO:0000313" key="2">
    <source>
        <dbReference type="EMBL" id="OCT69727.1"/>
    </source>
</evidence>
<evidence type="ECO:0000256" key="1">
    <source>
        <dbReference type="SAM" id="SignalP"/>
    </source>
</evidence>
<name>A0A974CAV9_XENLA</name>